<proteinExistence type="inferred from homology"/>
<evidence type="ECO:0000256" key="4">
    <source>
        <dbReference type="ARBA" id="ARBA00012784"/>
    </source>
</evidence>
<evidence type="ECO:0000313" key="12">
    <source>
        <dbReference type="Proteomes" id="UP000813385"/>
    </source>
</evidence>
<evidence type="ECO:0000256" key="8">
    <source>
        <dbReference type="ARBA" id="ARBA00022801"/>
    </source>
</evidence>
<dbReference type="InterPro" id="IPR006330">
    <property type="entry name" value="Ado/ade_deaminase"/>
</dbReference>
<dbReference type="EMBL" id="JAGPXD010000002">
    <property type="protein sequence ID" value="KAH7367706.1"/>
    <property type="molecule type" value="Genomic_DNA"/>
</dbReference>
<keyword evidence="6" id="KW-0479">Metal-binding</keyword>
<keyword evidence="8" id="KW-0378">Hydrolase</keyword>
<protein>
    <recommendedName>
        <fullName evidence="4">adenosine deaminase</fullName>
        <ecNumber evidence="4">3.5.4.4</ecNumber>
    </recommendedName>
</protein>
<evidence type="ECO:0000256" key="2">
    <source>
        <dbReference type="ARBA" id="ARBA00004613"/>
    </source>
</evidence>
<gene>
    <name evidence="11" type="ORF">B0T11DRAFT_337027</name>
</gene>
<dbReference type="PANTHER" id="PTHR11409:SF39">
    <property type="entry name" value="ADENOSINE DEAMINASE 2"/>
    <property type="match status" value="1"/>
</dbReference>
<dbReference type="SUPFAM" id="SSF51556">
    <property type="entry name" value="Metallo-dependent hydrolases"/>
    <property type="match status" value="1"/>
</dbReference>
<dbReference type="FunFam" id="3.20.20.140:FF:000017">
    <property type="entry name" value="Adenosine deaminase 2"/>
    <property type="match status" value="1"/>
</dbReference>
<evidence type="ECO:0000256" key="3">
    <source>
        <dbReference type="ARBA" id="ARBA00006083"/>
    </source>
</evidence>
<comment type="catalytic activity">
    <reaction evidence="9">
        <text>adenosine + H2O + H(+) = inosine + NH4(+)</text>
        <dbReference type="Rhea" id="RHEA:24408"/>
        <dbReference type="ChEBI" id="CHEBI:15377"/>
        <dbReference type="ChEBI" id="CHEBI:15378"/>
        <dbReference type="ChEBI" id="CHEBI:16335"/>
        <dbReference type="ChEBI" id="CHEBI:17596"/>
        <dbReference type="ChEBI" id="CHEBI:28938"/>
        <dbReference type="EC" id="3.5.4.4"/>
    </reaction>
</comment>
<keyword evidence="7" id="KW-0732">Signal</keyword>
<comment type="subcellular location">
    <subcellularLocation>
        <location evidence="2">Secreted</location>
    </subcellularLocation>
</comment>
<name>A0A8K0TLD7_9PEZI</name>
<dbReference type="GO" id="GO:0006154">
    <property type="term" value="P:adenosine catabolic process"/>
    <property type="evidence" value="ECO:0007669"/>
    <property type="project" value="TreeGrafter"/>
</dbReference>
<dbReference type="GO" id="GO:0004000">
    <property type="term" value="F:adenosine deaminase activity"/>
    <property type="evidence" value="ECO:0007669"/>
    <property type="project" value="TreeGrafter"/>
</dbReference>
<dbReference type="Proteomes" id="UP000813385">
    <property type="component" value="Unassembled WGS sequence"/>
</dbReference>
<evidence type="ECO:0000256" key="1">
    <source>
        <dbReference type="ARBA" id="ARBA00001947"/>
    </source>
</evidence>
<dbReference type="InterPro" id="IPR001365">
    <property type="entry name" value="A_deaminase_dom"/>
</dbReference>
<keyword evidence="5" id="KW-0964">Secreted</keyword>
<comment type="caution">
    <text evidence="11">The sequence shown here is derived from an EMBL/GenBank/DDBJ whole genome shotgun (WGS) entry which is preliminary data.</text>
</comment>
<dbReference type="GO" id="GO:0005576">
    <property type="term" value="C:extracellular region"/>
    <property type="evidence" value="ECO:0007669"/>
    <property type="project" value="UniProtKB-SubCell"/>
</dbReference>
<dbReference type="Pfam" id="PF00962">
    <property type="entry name" value="A_deaminase"/>
    <property type="match status" value="1"/>
</dbReference>
<dbReference type="Gene3D" id="3.20.20.140">
    <property type="entry name" value="Metal-dependent hydrolases"/>
    <property type="match status" value="1"/>
</dbReference>
<evidence type="ECO:0000313" key="11">
    <source>
        <dbReference type="EMBL" id="KAH7367706.1"/>
    </source>
</evidence>
<sequence>MARINGVWDWDQVSKEVPSAESDSFIQQVLRGRQDLMAQEKTQRADAAFRASLSPIAQRACAIVDRIRLEEKDAVWTPQVEEDLAESTGECVFPGMMFMLAKDRMESTRLWKIVRRMPKGSLLHAHMDAMVEFDYLIRELLKLPGVHMSSDRPLATAAAREDAALSFRYRAVEVTGGPSVRDEAYVPGNFILLTKVADEWPEGGREGFITWLKARCTLSVTDSHEHHHGIDAIWVKFARCFVIVATLIHYEPMFRILLRRMMSSLKADGVNWAELRITWFLDFCRDQQEEPETDYTHMFRVLDEEVTRFKASPEGRGFWGLRIIWASLRSQDTRPLVEDMSRCIATKADFPHLIAGYDLVGPEELGRPLVDVLPELAWFKGECARADVNLPFFFHAGETLGDGSSTDSNLFDAILLGTRRIGHGFSLFKHPTLTRLVREKNILIESCPISNEVLRLCGSILAHPLPALLARGVPCSLCNDDPAMLGQDTPGMSHDFFQVLQGWDNLGLAGLGSLAENSVLWSAFEDQTQEQWVTGVKGEGDDASTKAQRVKQWHEEWEEFCQWVVDEFEEK</sequence>
<dbReference type="EC" id="3.5.4.4" evidence="4"/>
<dbReference type="GO" id="GO:0046872">
    <property type="term" value="F:metal ion binding"/>
    <property type="evidence" value="ECO:0007669"/>
    <property type="project" value="UniProtKB-KW"/>
</dbReference>
<evidence type="ECO:0000256" key="7">
    <source>
        <dbReference type="ARBA" id="ARBA00022729"/>
    </source>
</evidence>
<evidence type="ECO:0000256" key="6">
    <source>
        <dbReference type="ARBA" id="ARBA00022723"/>
    </source>
</evidence>
<keyword evidence="12" id="KW-1185">Reference proteome</keyword>
<evidence type="ECO:0000256" key="5">
    <source>
        <dbReference type="ARBA" id="ARBA00022525"/>
    </source>
</evidence>
<evidence type="ECO:0000256" key="9">
    <source>
        <dbReference type="ARBA" id="ARBA00047764"/>
    </source>
</evidence>
<comment type="cofactor">
    <cofactor evidence="1">
        <name>Zn(2+)</name>
        <dbReference type="ChEBI" id="CHEBI:29105"/>
    </cofactor>
</comment>
<dbReference type="PANTHER" id="PTHR11409">
    <property type="entry name" value="ADENOSINE DEAMINASE"/>
    <property type="match status" value="1"/>
</dbReference>
<dbReference type="AlphaFoldDB" id="A0A8K0TLD7"/>
<reference evidence="11" key="1">
    <citation type="journal article" date="2021" name="Nat. Commun.">
        <title>Genetic determinants of endophytism in the Arabidopsis root mycobiome.</title>
        <authorList>
            <person name="Mesny F."/>
            <person name="Miyauchi S."/>
            <person name="Thiergart T."/>
            <person name="Pickel B."/>
            <person name="Atanasova L."/>
            <person name="Karlsson M."/>
            <person name="Huettel B."/>
            <person name="Barry K.W."/>
            <person name="Haridas S."/>
            <person name="Chen C."/>
            <person name="Bauer D."/>
            <person name="Andreopoulos W."/>
            <person name="Pangilinan J."/>
            <person name="LaButti K."/>
            <person name="Riley R."/>
            <person name="Lipzen A."/>
            <person name="Clum A."/>
            <person name="Drula E."/>
            <person name="Henrissat B."/>
            <person name="Kohler A."/>
            <person name="Grigoriev I.V."/>
            <person name="Martin F.M."/>
            <person name="Hacquard S."/>
        </authorList>
    </citation>
    <scope>NUCLEOTIDE SEQUENCE</scope>
    <source>
        <strain evidence="11">MPI-CAGE-AT-0016</strain>
    </source>
</reference>
<organism evidence="11 12">
    <name type="scientific">Plectosphaerella cucumerina</name>
    <dbReference type="NCBI Taxonomy" id="40658"/>
    <lineage>
        <taxon>Eukaryota</taxon>
        <taxon>Fungi</taxon>
        <taxon>Dikarya</taxon>
        <taxon>Ascomycota</taxon>
        <taxon>Pezizomycotina</taxon>
        <taxon>Sordariomycetes</taxon>
        <taxon>Hypocreomycetidae</taxon>
        <taxon>Glomerellales</taxon>
        <taxon>Plectosphaerellaceae</taxon>
        <taxon>Plectosphaerella</taxon>
    </lineage>
</organism>
<feature type="domain" description="Adenosine deaminase" evidence="10">
    <location>
        <begin position="234"/>
        <end position="531"/>
    </location>
</feature>
<dbReference type="GO" id="GO:0046103">
    <property type="term" value="P:inosine biosynthetic process"/>
    <property type="evidence" value="ECO:0007669"/>
    <property type="project" value="TreeGrafter"/>
</dbReference>
<evidence type="ECO:0000259" key="10">
    <source>
        <dbReference type="Pfam" id="PF00962"/>
    </source>
</evidence>
<dbReference type="OrthoDB" id="7202371at2759"/>
<accession>A0A8K0TLD7</accession>
<dbReference type="InterPro" id="IPR032466">
    <property type="entry name" value="Metal_Hydrolase"/>
</dbReference>
<comment type="similarity">
    <text evidence="3">Belongs to the metallo-dependent hydrolases superfamily. Adenosine and AMP deaminases family. ADGF subfamily.</text>
</comment>